<proteinExistence type="predicted"/>
<dbReference type="Proteomes" id="UP000299102">
    <property type="component" value="Unassembled WGS sequence"/>
</dbReference>
<organism evidence="1 2">
    <name type="scientific">Eumeta variegata</name>
    <name type="common">Bagworm moth</name>
    <name type="synonym">Eumeta japonica</name>
    <dbReference type="NCBI Taxonomy" id="151549"/>
    <lineage>
        <taxon>Eukaryota</taxon>
        <taxon>Metazoa</taxon>
        <taxon>Ecdysozoa</taxon>
        <taxon>Arthropoda</taxon>
        <taxon>Hexapoda</taxon>
        <taxon>Insecta</taxon>
        <taxon>Pterygota</taxon>
        <taxon>Neoptera</taxon>
        <taxon>Endopterygota</taxon>
        <taxon>Lepidoptera</taxon>
        <taxon>Glossata</taxon>
        <taxon>Ditrysia</taxon>
        <taxon>Tineoidea</taxon>
        <taxon>Psychidae</taxon>
        <taxon>Oiketicinae</taxon>
        <taxon>Eumeta</taxon>
    </lineage>
</organism>
<dbReference type="EMBL" id="BGZK01000012">
    <property type="protein sequence ID" value="GBP03958.1"/>
    <property type="molecule type" value="Genomic_DNA"/>
</dbReference>
<sequence length="118" mass="13085">MGQVQFLGSLFRRTHSSCKPSVCSGLIWSGLEGSEDRGLQSEIKIFRDGTPQHCGPIVFTQNGMRSRLIKNYENTAACAPALSVRAPMIYDVIRSSSHLRLTAARRPIKKPIVNKNVE</sequence>
<reference evidence="1 2" key="1">
    <citation type="journal article" date="2019" name="Commun. Biol.">
        <title>The bagworm genome reveals a unique fibroin gene that provides high tensile strength.</title>
        <authorList>
            <person name="Kono N."/>
            <person name="Nakamura H."/>
            <person name="Ohtoshi R."/>
            <person name="Tomita M."/>
            <person name="Numata K."/>
            <person name="Arakawa K."/>
        </authorList>
    </citation>
    <scope>NUCLEOTIDE SEQUENCE [LARGE SCALE GENOMIC DNA]</scope>
</reference>
<evidence type="ECO:0000313" key="1">
    <source>
        <dbReference type="EMBL" id="GBP03958.1"/>
    </source>
</evidence>
<name>A0A4C1SRU5_EUMVA</name>
<protein>
    <submittedName>
        <fullName evidence="1">Uncharacterized protein</fullName>
    </submittedName>
</protein>
<dbReference type="AlphaFoldDB" id="A0A4C1SRU5"/>
<evidence type="ECO:0000313" key="2">
    <source>
        <dbReference type="Proteomes" id="UP000299102"/>
    </source>
</evidence>
<comment type="caution">
    <text evidence="1">The sequence shown here is derived from an EMBL/GenBank/DDBJ whole genome shotgun (WGS) entry which is preliminary data.</text>
</comment>
<keyword evidence="2" id="KW-1185">Reference proteome</keyword>
<gene>
    <name evidence="1" type="ORF">EVAR_74749_1</name>
</gene>
<accession>A0A4C1SRU5</accession>